<organism evidence="2 3">
    <name type="scientific">Boletus edulis BED1</name>
    <dbReference type="NCBI Taxonomy" id="1328754"/>
    <lineage>
        <taxon>Eukaryota</taxon>
        <taxon>Fungi</taxon>
        <taxon>Dikarya</taxon>
        <taxon>Basidiomycota</taxon>
        <taxon>Agaricomycotina</taxon>
        <taxon>Agaricomycetes</taxon>
        <taxon>Agaricomycetidae</taxon>
        <taxon>Boletales</taxon>
        <taxon>Boletineae</taxon>
        <taxon>Boletaceae</taxon>
        <taxon>Boletoideae</taxon>
        <taxon>Boletus</taxon>
    </lineage>
</organism>
<dbReference type="AlphaFoldDB" id="A0AAD4C6I6"/>
<reference evidence="2" key="2">
    <citation type="journal article" date="2020" name="Nat. Commun.">
        <title>Large-scale genome sequencing of mycorrhizal fungi provides insights into the early evolution of symbiotic traits.</title>
        <authorList>
            <person name="Miyauchi S."/>
            <person name="Kiss E."/>
            <person name="Kuo A."/>
            <person name="Drula E."/>
            <person name="Kohler A."/>
            <person name="Sanchez-Garcia M."/>
            <person name="Morin E."/>
            <person name="Andreopoulos B."/>
            <person name="Barry K.W."/>
            <person name="Bonito G."/>
            <person name="Buee M."/>
            <person name="Carver A."/>
            <person name="Chen C."/>
            <person name="Cichocki N."/>
            <person name="Clum A."/>
            <person name="Culley D."/>
            <person name="Crous P.W."/>
            <person name="Fauchery L."/>
            <person name="Girlanda M."/>
            <person name="Hayes R.D."/>
            <person name="Keri Z."/>
            <person name="LaButti K."/>
            <person name="Lipzen A."/>
            <person name="Lombard V."/>
            <person name="Magnuson J."/>
            <person name="Maillard F."/>
            <person name="Murat C."/>
            <person name="Nolan M."/>
            <person name="Ohm R.A."/>
            <person name="Pangilinan J."/>
            <person name="Pereira M.F."/>
            <person name="Perotto S."/>
            <person name="Peter M."/>
            <person name="Pfister S."/>
            <person name="Riley R."/>
            <person name="Sitrit Y."/>
            <person name="Stielow J.B."/>
            <person name="Szollosi G."/>
            <person name="Zifcakova L."/>
            <person name="Stursova M."/>
            <person name="Spatafora J.W."/>
            <person name="Tedersoo L."/>
            <person name="Vaario L.M."/>
            <person name="Yamada A."/>
            <person name="Yan M."/>
            <person name="Wang P."/>
            <person name="Xu J."/>
            <person name="Bruns T."/>
            <person name="Baldrian P."/>
            <person name="Vilgalys R."/>
            <person name="Dunand C."/>
            <person name="Henrissat B."/>
            <person name="Grigoriev I.V."/>
            <person name="Hibbett D."/>
            <person name="Nagy L.G."/>
            <person name="Martin F.M."/>
        </authorList>
    </citation>
    <scope>NUCLEOTIDE SEQUENCE</scope>
    <source>
        <strain evidence="2">BED1</strain>
    </source>
</reference>
<evidence type="ECO:0000313" key="2">
    <source>
        <dbReference type="EMBL" id="KAF8449499.1"/>
    </source>
</evidence>
<dbReference type="Proteomes" id="UP001194468">
    <property type="component" value="Unassembled WGS sequence"/>
</dbReference>
<reference evidence="2" key="1">
    <citation type="submission" date="2019-10" db="EMBL/GenBank/DDBJ databases">
        <authorList>
            <consortium name="DOE Joint Genome Institute"/>
            <person name="Kuo A."/>
            <person name="Miyauchi S."/>
            <person name="Kiss E."/>
            <person name="Drula E."/>
            <person name="Kohler A."/>
            <person name="Sanchez-Garcia M."/>
            <person name="Andreopoulos B."/>
            <person name="Barry K.W."/>
            <person name="Bonito G."/>
            <person name="Buee M."/>
            <person name="Carver A."/>
            <person name="Chen C."/>
            <person name="Cichocki N."/>
            <person name="Clum A."/>
            <person name="Culley D."/>
            <person name="Crous P.W."/>
            <person name="Fauchery L."/>
            <person name="Girlanda M."/>
            <person name="Hayes R."/>
            <person name="Keri Z."/>
            <person name="LaButti K."/>
            <person name="Lipzen A."/>
            <person name="Lombard V."/>
            <person name="Magnuson J."/>
            <person name="Maillard F."/>
            <person name="Morin E."/>
            <person name="Murat C."/>
            <person name="Nolan M."/>
            <person name="Ohm R."/>
            <person name="Pangilinan J."/>
            <person name="Pereira M."/>
            <person name="Perotto S."/>
            <person name="Peter M."/>
            <person name="Riley R."/>
            <person name="Sitrit Y."/>
            <person name="Stielow B."/>
            <person name="Szollosi G."/>
            <person name="Zifcakova L."/>
            <person name="Stursova M."/>
            <person name="Spatafora J.W."/>
            <person name="Tedersoo L."/>
            <person name="Vaario L.-M."/>
            <person name="Yamada A."/>
            <person name="Yan M."/>
            <person name="Wang P."/>
            <person name="Xu J."/>
            <person name="Bruns T."/>
            <person name="Baldrian P."/>
            <person name="Vilgalys R."/>
            <person name="Henrissat B."/>
            <person name="Grigoriev I.V."/>
            <person name="Hibbett D."/>
            <person name="Nagy L.G."/>
            <person name="Martin F.M."/>
        </authorList>
    </citation>
    <scope>NUCLEOTIDE SEQUENCE</scope>
    <source>
        <strain evidence="2">BED1</strain>
    </source>
</reference>
<comment type="caution">
    <text evidence="2">The sequence shown here is derived from an EMBL/GenBank/DDBJ whole genome shotgun (WGS) entry which is preliminary data.</text>
</comment>
<feature type="non-terminal residue" evidence="2">
    <location>
        <position position="231"/>
    </location>
</feature>
<keyword evidence="3" id="KW-1185">Reference proteome</keyword>
<evidence type="ECO:0000313" key="3">
    <source>
        <dbReference type="Proteomes" id="UP001194468"/>
    </source>
</evidence>
<sequence>PKAGDYDAATRRILETAIEFYHILLLLEDPFPESHVKTDWVKGAWDMSCQYYKSTDASLNPALIRLASSFFSNLRGQFKTKARSVVATSYGFEMGDGIATRERNRDLAAELKFKSAFTFRELHPRRMGIYKNKAIQQAINEVLFKNKGDEGIKWAEYYDPFPRVAFALTLTAFECALDEWASGKRESITFKEDSYKGIYIQHMKTLKYFHQQTEEFNILPAVLEQVYSNGR</sequence>
<evidence type="ECO:0000259" key="1">
    <source>
        <dbReference type="Pfam" id="PF20149"/>
    </source>
</evidence>
<feature type="domain" description="DUF6532" evidence="1">
    <location>
        <begin position="17"/>
        <end position="208"/>
    </location>
</feature>
<name>A0AAD4C6I6_BOLED</name>
<protein>
    <recommendedName>
        <fullName evidence="1">DUF6532 domain-containing protein</fullName>
    </recommendedName>
</protein>
<dbReference type="Pfam" id="PF20149">
    <property type="entry name" value="DUF6532"/>
    <property type="match status" value="1"/>
</dbReference>
<gene>
    <name evidence="2" type="ORF">L210DRAFT_863957</name>
</gene>
<proteinExistence type="predicted"/>
<dbReference type="InterPro" id="IPR045341">
    <property type="entry name" value="DUF6532"/>
</dbReference>
<accession>A0AAD4C6I6</accession>
<dbReference type="EMBL" id="WHUW01000003">
    <property type="protein sequence ID" value="KAF8449499.1"/>
    <property type="molecule type" value="Genomic_DNA"/>
</dbReference>